<accession>A0AAV9CMC0</accession>
<dbReference type="EMBL" id="JAUJYO010000018">
    <property type="protein sequence ID" value="KAK1290050.1"/>
    <property type="molecule type" value="Genomic_DNA"/>
</dbReference>
<evidence type="ECO:0000313" key="1">
    <source>
        <dbReference type="EMBL" id="KAK1290050.1"/>
    </source>
</evidence>
<dbReference type="AlphaFoldDB" id="A0AAV9CMC0"/>
<organism evidence="1 2">
    <name type="scientific">Acorus calamus</name>
    <name type="common">Sweet flag</name>
    <dbReference type="NCBI Taxonomy" id="4465"/>
    <lineage>
        <taxon>Eukaryota</taxon>
        <taxon>Viridiplantae</taxon>
        <taxon>Streptophyta</taxon>
        <taxon>Embryophyta</taxon>
        <taxon>Tracheophyta</taxon>
        <taxon>Spermatophyta</taxon>
        <taxon>Magnoliopsida</taxon>
        <taxon>Liliopsida</taxon>
        <taxon>Acoraceae</taxon>
        <taxon>Acorus</taxon>
    </lineage>
</organism>
<sequence>MTRPNAVTYALLMEGLCAREDYKTTGKMAFDMEYRDCKPDAVNYGVLMSDHGGAGISRD</sequence>
<dbReference type="Gene3D" id="1.25.40.10">
    <property type="entry name" value="Tetratricopeptide repeat domain"/>
    <property type="match status" value="1"/>
</dbReference>
<evidence type="ECO:0000313" key="2">
    <source>
        <dbReference type="Proteomes" id="UP001180020"/>
    </source>
</evidence>
<reference evidence="1" key="2">
    <citation type="submission" date="2023-06" db="EMBL/GenBank/DDBJ databases">
        <authorList>
            <person name="Ma L."/>
            <person name="Liu K.-W."/>
            <person name="Li Z."/>
            <person name="Hsiao Y.-Y."/>
            <person name="Qi Y."/>
            <person name="Fu T."/>
            <person name="Tang G."/>
            <person name="Zhang D."/>
            <person name="Sun W.-H."/>
            <person name="Liu D.-K."/>
            <person name="Li Y."/>
            <person name="Chen G.-Z."/>
            <person name="Liu X.-D."/>
            <person name="Liao X.-Y."/>
            <person name="Jiang Y.-T."/>
            <person name="Yu X."/>
            <person name="Hao Y."/>
            <person name="Huang J."/>
            <person name="Zhao X.-W."/>
            <person name="Ke S."/>
            <person name="Chen Y.-Y."/>
            <person name="Wu W.-L."/>
            <person name="Hsu J.-L."/>
            <person name="Lin Y.-F."/>
            <person name="Huang M.-D."/>
            <person name="Li C.-Y."/>
            <person name="Huang L."/>
            <person name="Wang Z.-W."/>
            <person name="Zhao X."/>
            <person name="Zhong W.-Y."/>
            <person name="Peng D.-H."/>
            <person name="Ahmad S."/>
            <person name="Lan S."/>
            <person name="Zhang J.-S."/>
            <person name="Tsai W.-C."/>
            <person name="Van De Peer Y."/>
            <person name="Liu Z.-J."/>
        </authorList>
    </citation>
    <scope>NUCLEOTIDE SEQUENCE</scope>
    <source>
        <strain evidence="1">CP</strain>
        <tissue evidence="1">Leaves</tissue>
    </source>
</reference>
<reference evidence="1" key="1">
    <citation type="journal article" date="2023" name="Nat. Commun.">
        <title>Diploid and tetraploid genomes of Acorus and the evolution of monocots.</title>
        <authorList>
            <person name="Ma L."/>
            <person name="Liu K.W."/>
            <person name="Li Z."/>
            <person name="Hsiao Y.Y."/>
            <person name="Qi Y."/>
            <person name="Fu T."/>
            <person name="Tang G.D."/>
            <person name="Zhang D."/>
            <person name="Sun W.H."/>
            <person name="Liu D.K."/>
            <person name="Li Y."/>
            <person name="Chen G.Z."/>
            <person name="Liu X.D."/>
            <person name="Liao X.Y."/>
            <person name="Jiang Y.T."/>
            <person name="Yu X."/>
            <person name="Hao Y."/>
            <person name="Huang J."/>
            <person name="Zhao X.W."/>
            <person name="Ke S."/>
            <person name="Chen Y.Y."/>
            <person name="Wu W.L."/>
            <person name="Hsu J.L."/>
            <person name="Lin Y.F."/>
            <person name="Huang M.D."/>
            <person name="Li C.Y."/>
            <person name="Huang L."/>
            <person name="Wang Z.W."/>
            <person name="Zhao X."/>
            <person name="Zhong W.Y."/>
            <person name="Peng D.H."/>
            <person name="Ahmad S."/>
            <person name="Lan S."/>
            <person name="Zhang J.S."/>
            <person name="Tsai W.C."/>
            <person name="Van de Peer Y."/>
            <person name="Liu Z.J."/>
        </authorList>
    </citation>
    <scope>NUCLEOTIDE SEQUENCE</scope>
    <source>
        <strain evidence="1">CP</strain>
    </source>
</reference>
<name>A0AAV9CMC0_ACOCL</name>
<dbReference type="Proteomes" id="UP001180020">
    <property type="component" value="Unassembled WGS sequence"/>
</dbReference>
<proteinExistence type="predicted"/>
<gene>
    <name evidence="1" type="ORF">QJS10_CPB18g00776</name>
</gene>
<comment type="caution">
    <text evidence="1">The sequence shown here is derived from an EMBL/GenBank/DDBJ whole genome shotgun (WGS) entry which is preliminary data.</text>
</comment>
<keyword evidence="2" id="KW-1185">Reference proteome</keyword>
<protein>
    <submittedName>
        <fullName evidence="1">Uncharacterized protein</fullName>
    </submittedName>
</protein>
<dbReference type="InterPro" id="IPR011990">
    <property type="entry name" value="TPR-like_helical_dom_sf"/>
</dbReference>